<dbReference type="SUPFAM" id="SSF50494">
    <property type="entry name" value="Trypsin-like serine proteases"/>
    <property type="match status" value="1"/>
</dbReference>
<feature type="domain" description="Peptidase S1" evidence="2">
    <location>
        <begin position="63"/>
        <end position="150"/>
    </location>
</feature>
<keyword evidence="4" id="KW-1185">Reference proteome</keyword>
<dbReference type="Proteomes" id="UP001497623">
    <property type="component" value="Unassembled WGS sequence"/>
</dbReference>
<dbReference type="PANTHER" id="PTHR24252">
    <property type="entry name" value="ACROSIN-RELATED"/>
    <property type="match status" value="1"/>
</dbReference>
<dbReference type="AlphaFoldDB" id="A0AAV2SN15"/>
<proteinExistence type="predicted"/>
<evidence type="ECO:0000259" key="2">
    <source>
        <dbReference type="PROSITE" id="PS50240"/>
    </source>
</evidence>
<organism evidence="3 4">
    <name type="scientific">Meganyctiphanes norvegica</name>
    <name type="common">Northern krill</name>
    <name type="synonym">Thysanopoda norvegica</name>
    <dbReference type="NCBI Taxonomy" id="48144"/>
    <lineage>
        <taxon>Eukaryota</taxon>
        <taxon>Metazoa</taxon>
        <taxon>Ecdysozoa</taxon>
        <taxon>Arthropoda</taxon>
        <taxon>Crustacea</taxon>
        <taxon>Multicrustacea</taxon>
        <taxon>Malacostraca</taxon>
        <taxon>Eumalacostraca</taxon>
        <taxon>Eucarida</taxon>
        <taxon>Euphausiacea</taxon>
        <taxon>Euphausiidae</taxon>
        <taxon>Meganyctiphanes</taxon>
    </lineage>
</organism>
<keyword evidence="1" id="KW-1015">Disulfide bond</keyword>
<comment type="caution">
    <text evidence="3">The sequence shown here is derived from an EMBL/GenBank/DDBJ whole genome shotgun (WGS) entry which is preliminary data.</text>
</comment>
<feature type="non-terminal residue" evidence="3">
    <location>
        <position position="1"/>
    </location>
</feature>
<dbReference type="Pfam" id="PF00089">
    <property type="entry name" value="Trypsin"/>
    <property type="match status" value="1"/>
</dbReference>
<dbReference type="InterPro" id="IPR018114">
    <property type="entry name" value="TRYPSIN_HIS"/>
</dbReference>
<feature type="non-terminal residue" evidence="3">
    <location>
        <position position="150"/>
    </location>
</feature>
<evidence type="ECO:0000313" key="3">
    <source>
        <dbReference type="EMBL" id="CAL4228543.1"/>
    </source>
</evidence>
<dbReference type="PROSITE" id="PS50240">
    <property type="entry name" value="TRYPSIN_DOM"/>
    <property type="match status" value="1"/>
</dbReference>
<dbReference type="EMBL" id="CAXKWB010105718">
    <property type="protein sequence ID" value="CAL4228543.1"/>
    <property type="molecule type" value="Genomic_DNA"/>
</dbReference>
<dbReference type="GO" id="GO:0004252">
    <property type="term" value="F:serine-type endopeptidase activity"/>
    <property type="evidence" value="ECO:0007669"/>
    <property type="project" value="InterPro"/>
</dbReference>
<sequence length="150" mass="17110">TRTISVKYNRANLKFVTKTQSSPSGFICSAEVPRFSDKVLHNDVIKVGGETCRCGKVKYNIRIVDGVETRVRSHPWMAAFVDSVLRLPFCGGTLINDRWVMSAAHCFSYFDRMFPGVMQKIMLLEHTIGLPDGEMVHHIRRIIVHPKYNN</sequence>
<dbReference type="InterPro" id="IPR001254">
    <property type="entry name" value="Trypsin_dom"/>
</dbReference>
<dbReference type="InterPro" id="IPR043504">
    <property type="entry name" value="Peptidase_S1_PA_chymotrypsin"/>
</dbReference>
<evidence type="ECO:0000313" key="4">
    <source>
        <dbReference type="Proteomes" id="UP001497623"/>
    </source>
</evidence>
<dbReference type="InterPro" id="IPR009003">
    <property type="entry name" value="Peptidase_S1_PA"/>
</dbReference>
<name>A0AAV2SN15_MEGNR</name>
<dbReference type="GO" id="GO:0006508">
    <property type="term" value="P:proteolysis"/>
    <property type="evidence" value="ECO:0007669"/>
    <property type="project" value="InterPro"/>
</dbReference>
<evidence type="ECO:0000256" key="1">
    <source>
        <dbReference type="ARBA" id="ARBA00023157"/>
    </source>
</evidence>
<accession>A0AAV2SN15</accession>
<dbReference type="Gene3D" id="2.40.10.10">
    <property type="entry name" value="Trypsin-like serine proteases"/>
    <property type="match status" value="1"/>
</dbReference>
<reference evidence="3 4" key="1">
    <citation type="submission" date="2024-05" db="EMBL/GenBank/DDBJ databases">
        <authorList>
            <person name="Wallberg A."/>
        </authorList>
    </citation>
    <scope>NUCLEOTIDE SEQUENCE [LARGE SCALE GENOMIC DNA]</scope>
</reference>
<protein>
    <recommendedName>
        <fullName evidence="2">Peptidase S1 domain-containing protein</fullName>
    </recommendedName>
</protein>
<dbReference type="PROSITE" id="PS00134">
    <property type="entry name" value="TRYPSIN_HIS"/>
    <property type="match status" value="1"/>
</dbReference>
<gene>
    <name evidence="3" type="ORF">MNOR_LOCUS39605</name>
</gene>
<dbReference type="PANTHER" id="PTHR24252:SF7">
    <property type="entry name" value="HYALIN"/>
    <property type="match status" value="1"/>
</dbReference>